<dbReference type="OrthoDB" id="9789936at2"/>
<dbReference type="eggNOG" id="COG1763">
    <property type="taxonomic scope" value="Bacteria"/>
</dbReference>
<evidence type="ECO:0000256" key="1">
    <source>
        <dbReference type="ARBA" id="ARBA00022485"/>
    </source>
</evidence>
<dbReference type="InterPro" id="IPR027417">
    <property type="entry name" value="P-loop_NTPase"/>
</dbReference>
<dbReference type="SUPFAM" id="SSF52540">
    <property type="entry name" value="P-loop containing nucleoside triphosphate hydrolases"/>
    <property type="match status" value="1"/>
</dbReference>
<dbReference type="GO" id="GO:0006777">
    <property type="term" value="P:Mo-molybdopterin cofactor biosynthetic process"/>
    <property type="evidence" value="ECO:0007669"/>
    <property type="project" value="InterPro"/>
</dbReference>
<protein>
    <submittedName>
        <fullName evidence="6">Putative molybdopterin-guanine dinucleotide biosynthesis protein B</fullName>
    </submittedName>
</protein>
<reference evidence="6 7" key="1">
    <citation type="journal article" date="2013" name="J. Bacteriol.">
        <title>Roles of HynAB and Ech, the only two hydrogenases found in the model sulfate reducer Desulfovibrio gigas.</title>
        <authorList>
            <person name="Morais-Silva F.O."/>
            <person name="Santos C.I."/>
            <person name="Rodrigues R."/>
            <person name="Pereira I.A."/>
            <person name="Rodrigues-Pousada C."/>
        </authorList>
    </citation>
    <scope>NUCLEOTIDE SEQUENCE [LARGE SCALE GENOMIC DNA]</scope>
    <source>
        <strain evidence="7">ATCC 19364 / DSM 1382 / NCIMB 9332 / VKM B-1759</strain>
    </source>
</reference>
<keyword evidence="2" id="KW-0479">Metal-binding</keyword>
<dbReference type="Pfam" id="PF04060">
    <property type="entry name" value="FeS"/>
    <property type="match status" value="1"/>
</dbReference>
<dbReference type="PROSITE" id="PS51656">
    <property type="entry name" value="4FE4S"/>
    <property type="match status" value="1"/>
</dbReference>
<reference evidence="7" key="2">
    <citation type="submission" date="2013-07" db="EMBL/GenBank/DDBJ databases">
        <authorList>
            <person name="Morais-Silva F.O."/>
            <person name="Rezende A.M."/>
            <person name="Pimentel C."/>
            <person name="Resende D.M."/>
            <person name="Santos C.I."/>
            <person name="Clemente C."/>
            <person name="de Oliveira L.M."/>
            <person name="da Silva S.M."/>
            <person name="Costa D.A."/>
            <person name="Varela-Raposo A."/>
            <person name="Horacio E.C.A."/>
            <person name="Matos M."/>
            <person name="Flores O."/>
            <person name="Ruiz J.C."/>
            <person name="Rodrigues-Pousada C."/>
        </authorList>
    </citation>
    <scope>NUCLEOTIDE SEQUENCE [LARGE SCALE GENOMIC DNA]</scope>
    <source>
        <strain evidence="7">ATCC 19364 / DSM 1382 / NCIMB 9332 / VKM B-1759</strain>
    </source>
</reference>
<dbReference type="AlphaFoldDB" id="T2GCZ7"/>
<dbReference type="EMBL" id="CP006585">
    <property type="protein sequence ID" value="AGW14044.1"/>
    <property type="molecule type" value="Genomic_DNA"/>
</dbReference>
<evidence type="ECO:0000313" key="6">
    <source>
        <dbReference type="EMBL" id="AGW14044.1"/>
    </source>
</evidence>
<keyword evidence="3" id="KW-0408">Iron</keyword>
<dbReference type="InterPro" id="IPR052539">
    <property type="entry name" value="MGD_biosynthesis_adapter"/>
</dbReference>
<dbReference type="Proteomes" id="UP000016587">
    <property type="component" value="Chromosome"/>
</dbReference>
<evidence type="ECO:0000259" key="5">
    <source>
        <dbReference type="PROSITE" id="PS51656"/>
    </source>
</evidence>
<dbReference type="Gene3D" id="3.40.50.300">
    <property type="entry name" value="P-loop containing nucleotide triphosphate hydrolases"/>
    <property type="match status" value="1"/>
</dbReference>
<evidence type="ECO:0000256" key="3">
    <source>
        <dbReference type="ARBA" id="ARBA00023004"/>
    </source>
</evidence>
<feature type="domain" description="4Fe-4S" evidence="5">
    <location>
        <begin position="143"/>
        <end position="203"/>
    </location>
</feature>
<dbReference type="PANTHER" id="PTHR40072:SF1">
    <property type="entry name" value="MOLYBDOPTERIN-GUANINE DINUCLEOTIDE BIOSYNTHESIS ADAPTER PROTEIN"/>
    <property type="match status" value="1"/>
</dbReference>
<dbReference type="InterPro" id="IPR004435">
    <property type="entry name" value="MobB_dom"/>
</dbReference>
<evidence type="ECO:0000256" key="4">
    <source>
        <dbReference type="ARBA" id="ARBA00023014"/>
    </source>
</evidence>
<dbReference type="Pfam" id="PF03205">
    <property type="entry name" value="MobB"/>
    <property type="match status" value="1"/>
</dbReference>
<proteinExistence type="predicted"/>
<gene>
    <name evidence="6" type="ORF">DGI_2290</name>
</gene>
<keyword evidence="1" id="KW-0004">4Fe-4S</keyword>
<sequence>MPVTRALALVGFKKSGKTTATLALARRLGERGLRVAVAKSSHHGLDKAETDTDKLLAVAENVVFISPEETALLWPKFTHLPDLIPLLDADILLVEGGKSLGWLPRVLLLHEPAEAAALEPGLTLATYGDVAHPELPHLETLDALADLAMTRSFLLPGLDCGGCGKTDCAEMAEEIVAGRLTPDACTARRMEVTIMVNGQPLATGPFVGRLIAGTLRGMLAELKGYTPGSPVHITLDG</sequence>
<dbReference type="Gene3D" id="1.10.15.40">
    <property type="entry name" value="Electron transport complex subunit B, putative Fe-S cluster"/>
    <property type="match status" value="1"/>
</dbReference>
<keyword evidence="7" id="KW-1185">Reference proteome</keyword>
<accession>T2GCZ7</accession>
<name>T2GCZ7_MEGG1</name>
<organism evidence="6 7">
    <name type="scientific">Megalodesulfovibrio gigas (strain ATCC 19364 / DSM 1382 / NCIMB 9332 / VKM B-1759)</name>
    <name type="common">Desulfovibrio gigas</name>
    <dbReference type="NCBI Taxonomy" id="1121448"/>
    <lineage>
        <taxon>Bacteria</taxon>
        <taxon>Pseudomonadati</taxon>
        <taxon>Thermodesulfobacteriota</taxon>
        <taxon>Desulfovibrionia</taxon>
        <taxon>Desulfovibrionales</taxon>
        <taxon>Desulfovibrionaceae</taxon>
        <taxon>Megalodesulfovibrio</taxon>
    </lineage>
</organism>
<dbReference type="GO" id="GO:0051539">
    <property type="term" value="F:4 iron, 4 sulfur cluster binding"/>
    <property type="evidence" value="ECO:0007669"/>
    <property type="project" value="UniProtKB-KW"/>
</dbReference>
<evidence type="ECO:0000313" key="7">
    <source>
        <dbReference type="Proteomes" id="UP000016587"/>
    </source>
</evidence>
<dbReference type="KEGG" id="dgg:DGI_2290"/>
<evidence type="ECO:0000256" key="2">
    <source>
        <dbReference type="ARBA" id="ARBA00022723"/>
    </source>
</evidence>
<dbReference type="NCBIfam" id="NF011065">
    <property type="entry name" value="PRK14494.1-4"/>
    <property type="match status" value="1"/>
</dbReference>
<dbReference type="HOGENOM" id="CLU_068199_0_0_7"/>
<dbReference type="STRING" id="1121448.DGI_2290"/>
<dbReference type="RefSeq" id="WP_021760997.1">
    <property type="nucleotide sequence ID" value="NC_022444.1"/>
</dbReference>
<dbReference type="PANTHER" id="PTHR40072">
    <property type="entry name" value="MOLYBDOPTERIN-GUANINE DINUCLEOTIDE BIOSYNTHESIS ADAPTER PROTEIN-RELATED"/>
    <property type="match status" value="1"/>
</dbReference>
<dbReference type="PATRIC" id="fig|1121448.10.peg.2243"/>
<dbReference type="GO" id="GO:0046872">
    <property type="term" value="F:metal ion binding"/>
    <property type="evidence" value="ECO:0007669"/>
    <property type="project" value="UniProtKB-KW"/>
</dbReference>
<dbReference type="GO" id="GO:0005525">
    <property type="term" value="F:GTP binding"/>
    <property type="evidence" value="ECO:0007669"/>
    <property type="project" value="InterPro"/>
</dbReference>
<keyword evidence="4" id="KW-0411">Iron-sulfur</keyword>
<dbReference type="InterPro" id="IPR007202">
    <property type="entry name" value="4Fe-4S_dom"/>
</dbReference>